<dbReference type="SUPFAM" id="SSF81338">
    <property type="entry name" value="Aquaporin-like"/>
    <property type="match status" value="1"/>
</dbReference>
<dbReference type="GO" id="GO:0015250">
    <property type="term" value="F:water channel activity"/>
    <property type="evidence" value="ECO:0007669"/>
    <property type="project" value="TreeGrafter"/>
</dbReference>
<comment type="similarity">
    <text evidence="2 8">Belongs to the MIP/aquaporin (TC 1.A.8) family.</text>
</comment>
<reference evidence="10" key="1">
    <citation type="journal article" date="2020" name="Stud. Mycol.">
        <title>101 Dothideomycetes genomes: a test case for predicting lifestyles and emergence of pathogens.</title>
        <authorList>
            <person name="Haridas S."/>
            <person name="Albert R."/>
            <person name="Binder M."/>
            <person name="Bloem J."/>
            <person name="Labutti K."/>
            <person name="Salamov A."/>
            <person name="Andreopoulos B."/>
            <person name="Baker S."/>
            <person name="Barry K."/>
            <person name="Bills G."/>
            <person name="Bluhm B."/>
            <person name="Cannon C."/>
            <person name="Castanera R."/>
            <person name="Culley D."/>
            <person name="Daum C."/>
            <person name="Ezra D."/>
            <person name="Gonzalez J."/>
            <person name="Henrissat B."/>
            <person name="Kuo A."/>
            <person name="Liang C."/>
            <person name="Lipzen A."/>
            <person name="Lutzoni F."/>
            <person name="Magnuson J."/>
            <person name="Mondo S."/>
            <person name="Nolan M."/>
            <person name="Ohm R."/>
            <person name="Pangilinan J."/>
            <person name="Park H.-J."/>
            <person name="Ramirez L."/>
            <person name="Alfaro M."/>
            <person name="Sun H."/>
            <person name="Tritt A."/>
            <person name="Yoshinaga Y."/>
            <person name="Zwiers L.-H."/>
            <person name="Turgeon B."/>
            <person name="Goodwin S."/>
            <person name="Spatafora J."/>
            <person name="Crous P."/>
            <person name="Grigoriev I."/>
        </authorList>
    </citation>
    <scope>NUCLEOTIDE SEQUENCE</scope>
    <source>
        <strain evidence="10">Tuck. ex Michener</strain>
    </source>
</reference>
<organism evidence="10 11">
    <name type="scientific">Viridothelium virens</name>
    <name type="common">Speckled blister lichen</name>
    <name type="synonym">Trypethelium virens</name>
    <dbReference type="NCBI Taxonomy" id="1048519"/>
    <lineage>
        <taxon>Eukaryota</taxon>
        <taxon>Fungi</taxon>
        <taxon>Dikarya</taxon>
        <taxon>Ascomycota</taxon>
        <taxon>Pezizomycotina</taxon>
        <taxon>Dothideomycetes</taxon>
        <taxon>Dothideomycetes incertae sedis</taxon>
        <taxon>Trypetheliales</taxon>
        <taxon>Trypetheliaceae</taxon>
        <taxon>Viridothelium</taxon>
    </lineage>
</organism>
<evidence type="ECO:0000313" key="10">
    <source>
        <dbReference type="EMBL" id="KAF2233116.1"/>
    </source>
</evidence>
<keyword evidence="8" id="KW-0813">Transport</keyword>
<dbReference type="AlphaFoldDB" id="A0A6A6H4U4"/>
<comment type="subcellular location">
    <subcellularLocation>
        <location evidence="1">Membrane</location>
        <topology evidence="1">Multi-pass membrane protein</topology>
    </subcellularLocation>
</comment>
<dbReference type="Gene3D" id="1.20.1080.10">
    <property type="entry name" value="Glycerol uptake facilitator protein"/>
    <property type="match status" value="1"/>
</dbReference>
<feature type="transmembrane region" description="Helical" evidence="9">
    <location>
        <begin position="56"/>
        <end position="77"/>
    </location>
</feature>
<evidence type="ECO:0000256" key="2">
    <source>
        <dbReference type="ARBA" id="ARBA00006175"/>
    </source>
</evidence>
<dbReference type="GO" id="GO:0005886">
    <property type="term" value="C:plasma membrane"/>
    <property type="evidence" value="ECO:0007669"/>
    <property type="project" value="TreeGrafter"/>
</dbReference>
<feature type="transmembrane region" description="Helical" evidence="9">
    <location>
        <begin position="170"/>
        <end position="191"/>
    </location>
</feature>
<dbReference type="InterPro" id="IPR034294">
    <property type="entry name" value="Aquaporin_transptr"/>
</dbReference>
<dbReference type="InterPro" id="IPR023271">
    <property type="entry name" value="Aquaporin-like"/>
</dbReference>
<keyword evidence="5 9" id="KW-1133">Transmembrane helix</keyword>
<dbReference type="Proteomes" id="UP000800092">
    <property type="component" value="Unassembled WGS sequence"/>
</dbReference>
<evidence type="ECO:0000313" key="11">
    <source>
        <dbReference type="Proteomes" id="UP000800092"/>
    </source>
</evidence>
<evidence type="ECO:0000256" key="6">
    <source>
        <dbReference type="ARBA" id="ARBA00023136"/>
    </source>
</evidence>
<feature type="transmembrane region" description="Helical" evidence="9">
    <location>
        <begin position="16"/>
        <end position="36"/>
    </location>
</feature>
<keyword evidence="6 9" id="KW-0472">Membrane</keyword>
<dbReference type="PRINTS" id="PR00783">
    <property type="entry name" value="MINTRINSICP"/>
</dbReference>
<evidence type="ECO:0000256" key="5">
    <source>
        <dbReference type="ARBA" id="ARBA00022989"/>
    </source>
</evidence>
<evidence type="ECO:0000256" key="3">
    <source>
        <dbReference type="ARBA" id="ARBA00022692"/>
    </source>
</evidence>
<feature type="transmembrane region" description="Helical" evidence="9">
    <location>
        <begin position="103"/>
        <end position="125"/>
    </location>
</feature>
<dbReference type="PANTHER" id="PTHR19139">
    <property type="entry name" value="AQUAPORIN TRANSPORTER"/>
    <property type="match status" value="1"/>
</dbReference>
<dbReference type="Pfam" id="PF00230">
    <property type="entry name" value="MIP"/>
    <property type="match status" value="1"/>
</dbReference>
<evidence type="ECO:0000256" key="9">
    <source>
        <dbReference type="SAM" id="Phobius"/>
    </source>
</evidence>
<accession>A0A6A6H4U4</accession>
<keyword evidence="3 8" id="KW-0812">Transmembrane</keyword>
<sequence length="274" mass="30154">MNSTTKHHPVATTRDFIGTTMFLFFAFAGTQVANVGAKESTDNDTTTTVSTRFSPIILLCISLCFCSSFMVYVWVFFRISGGLFNPAVTLALPLAGPISKFRAVCLFLSQIVAGIAASSLLVLFFSTPFKVQMTLNSTTFIQRGLLIEALLTAELVLISLMLAKERHRATFLAPVGIGLTLFIAPLVGILYTRGPLLSARSFSPWVVTSQFGKEHWIYWVEPLIDIFIALAFYKFIKVSGYELVNPDQDADNWNSPTKTLKGDADAVERSLVTV</sequence>
<feature type="transmembrane region" description="Helical" evidence="9">
    <location>
        <begin position="145"/>
        <end position="163"/>
    </location>
</feature>
<evidence type="ECO:0000256" key="1">
    <source>
        <dbReference type="ARBA" id="ARBA00004141"/>
    </source>
</evidence>
<keyword evidence="11" id="KW-1185">Reference proteome</keyword>
<evidence type="ECO:0000256" key="4">
    <source>
        <dbReference type="ARBA" id="ARBA00022737"/>
    </source>
</evidence>
<name>A0A6A6H4U4_VIRVR</name>
<dbReference type="EMBL" id="ML991809">
    <property type="protein sequence ID" value="KAF2233116.1"/>
    <property type="molecule type" value="Genomic_DNA"/>
</dbReference>
<dbReference type="OrthoDB" id="3222at2759"/>
<dbReference type="InterPro" id="IPR000425">
    <property type="entry name" value="MIP"/>
</dbReference>
<proteinExistence type="inferred from homology"/>
<feature type="transmembrane region" description="Helical" evidence="9">
    <location>
        <begin position="216"/>
        <end position="236"/>
    </location>
</feature>
<dbReference type="PANTHER" id="PTHR19139:SF283">
    <property type="entry name" value="AQUAPORIN"/>
    <property type="match status" value="1"/>
</dbReference>
<keyword evidence="4" id="KW-0677">Repeat</keyword>
<comment type="catalytic activity">
    <reaction evidence="7">
        <text>H2O(in) = H2O(out)</text>
        <dbReference type="Rhea" id="RHEA:29667"/>
        <dbReference type="ChEBI" id="CHEBI:15377"/>
    </reaction>
</comment>
<evidence type="ECO:0000256" key="7">
    <source>
        <dbReference type="ARBA" id="ARBA00034651"/>
    </source>
</evidence>
<evidence type="ECO:0000256" key="8">
    <source>
        <dbReference type="RuleBase" id="RU000477"/>
    </source>
</evidence>
<gene>
    <name evidence="10" type="ORF">EV356DRAFT_524646</name>
</gene>
<protein>
    <submittedName>
        <fullName evidence="10">Aquaporin-1</fullName>
    </submittedName>
</protein>